<dbReference type="STRING" id="1763534.GCA_001831475_02601"/>
<organism evidence="2 3">
    <name type="scientific">Flavobacterium crassostreae</name>
    <dbReference type="NCBI Taxonomy" id="1763534"/>
    <lineage>
        <taxon>Bacteria</taxon>
        <taxon>Pseudomonadati</taxon>
        <taxon>Bacteroidota</taxon>
        <taxon>Flavobacteriia</taxon>
        <taxon>Flavobacteriales</taxon>
        <taxon>Flavobacteriaceae</taxon>
        <taxon>Flavobacterium</taxon>
    </lineage>
</organism>
<dbReference type="RefSeq" id="WP_066332233.1">
    <property type="nucleotide sequence ID" value="NZ_CP017688.1"/>
</dbReference>
<dbReference type="Proteomes" id="UP000093510">
    <property type="component" value="Unassembled WGS sequence"/>
</dbReference>
<name>A0A1B9E7J0_9FLAO</name>
<gene>
    <name evidence="2" type="ORF">LPBF_02875</name>
</gene>
<feature type="compositionally biased region" description="Basic and acidic residues" evidence="1">
    <location>
        <begin position="63"/>
        <end position="77"/>
    </location>
</feature>
<evidence type="ECO:0000256" key="1">
    <source>
        <dbReference type="SAM" id="MobiDB-lite"/>
    </source>
</evidence>
<reference evidence="2 3" key="1">
    <citation type="submission" date="2016-03" db="EMBL/GenBank/DDBJ databases">
        <authorList>
            <person name="Ploux O."/>
        </authorList>
    </citation>
    <scope>NUCLEOTIDE SEQUENCE [LARGE SCALE GENOMIC DNA]</scope>
    <source>
        <strain evidence="2 3">LPB0076</strain>
    </source>
</reference>
<sequence length="84" mass="9641">MSYINNEFENNNNSHRGKSRLQLFRRILRVANRTNCIGAFGTNNQRDFRGISVSITKQFGNNKSKDTEKTESEKGRIETGQSTK</sequence>
<comment type="caution">
    <text evidence="2">The sequence shown here is derived from an EMBL/GenBank/DDBJ whole genome shotgun (WGS) entry which is preliminary data.</text>
</comment>
<evidence type="ECO:0000313" key="3">
    <source>
        <dbReference type="Proteomes" id="UP000093510"/>
    </source>
</evidence>
<accession>A0A1B9E7J0</accession>
<evidence type="ECO:0000313" key="2">
    <source>
        <dbReference type="EMBL" id="OCB77909.1"/>
    </source>
</evidence>
<feature type="region of interest" description="Disordered" evidence="1">
    <location>
        <begin position="58"/>
        <end position="84"/>
    </location>
</feature>
<protein>
    <submittedName>
        <fullName evidence="2">Uncharacterized protein</fullName>
    </submittedName>
</protein>
<dbReference type="AlphaFoldDB" id="A0A1B9E7J0"/>
<keyword evidence="3" id="KW-1185">Reference proteome</keyword>
<dbReference type="EMBL" id="LVEP01000013">
    <property type="protein sequence ID" value="OCB77909.1"/>
    <property type="molecule type" value="Genomic_DNA"/>
</dbReference>
<proteinExistence type="predicted"/>